<dbReference type="Gene3D" id="2.60.40.10">
    <property type="entry name" value="Immunoglobulins"/>
    <property type="match status" value="2"/>
</dbReference>
<organism evidence="3 4">
    <name type="scientific">Pseudoalteromonas gelatinilytica</name>
    <dbReference type="NCBI Taxonomy" id="1703256"/>
    <lineage>
        <taxon>Bacteria</taxon>
        <taxon>Pseudomonadati</taxon>
        <taxon>Pseudomonadota</taxon>
        <taxon>Gammaproteobacteria</taxon>
        <taxon>Alteromonadales</taxon>
        <taxon>Pseudoalteromonadaceae</taxon>
        <taxon>Pseudoalteromonas</taxon>
    </lineage>
</organism>
<feature type="chain" id="PRO_5017312887" evidence="1">
    <location>
        <begin position="19"/>
        <end position="559"/>
    </location>
</feature>
<evidence type="ECO:0000313" key="4">
    <source>
        <dbReference type="Proteomes" id="UP000265938"/>
    </source>
</evidence>
<dbReference type="InterPro" id="IPR013783">
    <property type="entry name" value="Ig-like_fold"/>
</dbReference>
<evidence type="ECO:0000313" key="3">
    <source>
        <dbReference type="EMBL" id="RJF37731.1"/>
    </source>
</evidence>
<proteinExistence type="predicted"/>
<dbReference type="RefSeq" id="WP_119852403.1">
    <property type="nucleotide sequence ID" value="NZ_QYSE01000001.1"/>
</dbReference>
<dbReference type="EMBL" id="QYSE01000001">
    <property type="protein sequence ID" value="RJF37731.1"/>
    <property type="molecule type" value="Genomic_DNA"/>
</dbReference>
<keyword evidence="1" id="KW-0732">Signal</keyword>
<evidence type="ECO:0000256" key="1">
    <source>
        <dbReference type="SAM" id="SignalP"/>
    </source>
</evidence>
<dbReference type="Pfam" id="PF07603">
    <property type="entry name" value="Lcl_C"/>
    <property type="match status" value="1"/>
</dbReference>
<dbReference type="Pfam" id="PF22352">
    <property type="entry name" value="K319L-like_PKD"/>
    <property type="match status" value="2"/>
</dbReference>
<dbReference type="Proteomes" id="UP000265938">
    <property type="component" value="Unassembled WGS sequence"/>
</dbReference>
<feature type="signal peptide" evidence="1">
    <location>
        <begin position="1"/>
        <end position="18"/>
    </location>
</feature>
<dbReference type="PROSITE" id="PS51257">
    <property type="entry name" value="PROKAR_LIPOPROTEIN"/>
    <property type="match status" value="1"/>
</dbReference>
<name>A0A3A3EUD9_9GAMM</name>
<sequence length="559" mass="59466">MRLVPLALVALTTLTACGGGGGSSDSNTTAATVNAGSDQQIIEKSEFTVSAKGSPADGTFTWERVSGPALEGFPAEGAEQTVTAPDIKLDSELVLKVNYQTNDGQLVSDQVSIFIASNNQLPVAVITQTAPEELPSQYNDVITLSGEESADIDENGSVDSYLWTQLDGPDLTADSYTNQTISFTHPLLESNTAMTWRLTVTDDEGGSASTEASFTLNKTVEVIIADAGEDQQVIEFDAVTLDASNSEIVTATKSCLWQQLTGETVTLANQNQCVTTFVAPDVDTDSALSFEVTVTDSKSRSDTDTVIIDISPKPLGLINDTGMSDCYNNSQKINCGSEDFPSQDADIGRDGVANQLDKVGQGDLAFDFTKMNEFADELPDDATSFSCVRDNVTGLIWEVKEASSTLPPSTTDRAATNHYTWYLNGSSGVQTGSVQGAASSTCPSTSNCGLQTYINVVNSSDFCGGTNWRVPTYTELLGLLDYAKQGESSILNSDFFPNQPSDTQLSTDGSSFMPYWTSQTAADGTSLSQAYIIDMSSANDLAYPKSNTAFVRLVRTPGE</sequence>
<gene>
    <name evidence="3" type="ORF">D4741_06600</name>
</gene>
<reference evidence="3 4" key="1">
    <citation type="submission" date="2018-09" db="EMBL/GenBank/DDBJ databases">
        <title>Identification of marine bacteria producing industrial enzymes.</title>
        <authorList>
            <person name="Cheng T.H."/>
            <person name="Saidin J."/>
            <person name="Muhd D.D."/>
            <person name="Isa M.N.M."/>
            <person name="Bakar M.F.A."/>
            <person name="Ismail N."/>
        </authorList>
    </citation>
    <scope>NUCLEOTIDE SEQUENCE [LARGE SCALE GENOMIC DNA]</scope>
    <source>
        <strain evidence="3 4">MNAD 1.6</strain>
    </source>
</reference>
<dbReference type="InterPro" id="IPR011460">
    <property type="entry name" value="Lcl_C"/>
</dbReference>
<dbReference type="AlphaFoldDB" id="A0A3A3EUD9"/>
<protein>
    <submittedName>
        <fullName evidence="3">DUF1566 domain-containing protein</fullName>
    </submittedName>
</protein>
<feature type="domain" description="Lcl C-terminal" evidence="2">
    <location>
        <begin position="387"/>
        <end position="555"/>
    </location>
</feature>
<evidence type="ECO:0000259" key="2">
    <source>
        <dbReference type="Pfam" id="PF07603"/>
    </source>
</evidence>
<comment type="caution">
    <text evidence="3">The sequence shown here is derived from an EMBL/GenBank/DDBJ whole genome shotgun (WGS) entry which is preliminary data.</text>
</comment>
<accession>A0A3A3EUD9</accession>